<keyword evidence="2" id="KW-1185">Reference proteome</keyword>
<accession>A0A916TI12</accession>
<proteinExistence type="predicted"/>
<reference evidence="1" key="1">
    <citation type="journal article" date="2014" name="Int. J. Syst. Evol. Microbiol.">
        <title>Complete genome sequence of Corynebacterium casei LMG S-19264T (=DSM 44701T), isolated from a smear-ripened cheese.</title>
        <authorList>
            <consortium name="US DOE Joint Genome Institute (JGI-PGF)"/>
            <person name="Walter F."/>
            <person name="Albersmeier A."/>
            <person name="Kalinowski J."/>
            <person name="Ruckert C."/>
        </authorList>
    </citation>
    <scope>NUCLEOTIDE SEQUENCE</scope>
    <source>
        <strain evidence="1">CGMCC 1.12827</strain>
    </source>
</reference>
<reference evidence="1" key="2">
    <citation type="submission" date="2020-09" db="EMBL/GenBank/DDBJ databases">
        <authorList>
            <person name="Sun Q."/>
            <person name="Zhou Y."/>
        </authorList>
    </citation>
    <scope>NUCLEOTIDE SEQUENCE</scope>
    <source>
        <strain evidence="1">CGMCC 1.12827</strain>
    </source>
</reference>
<evidence type="ECO:0000313" key="1">
    <source>
        <dbReference type="EMBL" id="GGB44004.1"/>
    </source>
</evidence>
<evidence type="ECO:0000313" key="2">
    <source>
        <dbReference type="Proteomes" id="UP000621454"/>
    </source>
</evidence>
<sequence length="93" mass="10009">MVFHKERADAPVDFFAAEAAGLRWLGAAGAPVVEVIDVGNTTLISNNSTPPDLRLPPRDPSVPRWPACTMPVPRISAARRTASADRCTSVRSR</sequence>
<name>A0A916TI12_9ACTN</name>
<organism evidence="1 2">
    <name type="scientific">Gordonia jinhuaensis</name>
    <dbReference type="NCBI Taxonomy" id="1517702"/>
    <lineage>
        <taxon>Bacteria</taxon>
        <taxon>Bacillati</taxon>
        <taxon>Actinomycetota</taxon>
        <taxon>Actinomycetes</taxon>
        <taxon>Mycobacteriales</taxon>
        <taxon>Gordoniaceae</taxon>
        <taxon>Gordonia</taxon>
    </lineage>
</organism>
<dbReference type="Proteomes" id="UP000621454">
    <property type="component" value="Unassembled WGS sequence"/>
</dbReference>
<protein>
    <submittedName>
        <fullName evidence="1">Uncharacterized protein</fullName>
    </submittedName>
</protein>
<dbReference type="AlphaFoldDB" id="A0A916TI12"/>
<dbReference type="EMBL" id="BMGC01000037">
    <property type="protein sequence ID" value="GGB44004.1"/>
    <property type="molecule type" value="Genomic_DNA"/>
</dbReference>
<gene>
    <name evidence="1" type="ORF">GCM10011489_34440</name>
</gene>
<comment type="caution">
    <text evidence="1">The sequence shown here is derived from an EMBL/GenBank/DDBJ whole genome shotgun (WGS) entry which is preliminary data.</text>
</comment>
<dbReference type="Gene3D" id="3.30.200.20">
    <property type="entry name" value="Phosphorylase Kinase, domain 1"/>
    <property type="match status" value="1"/>
</dbReference>